<proteinExistence type="predicted"/>
<accession>A0A224Y9Y7</accession>
<sequence>MRGTGVQCFSVSEGNCITPKGFRLQTQASNTCKPKSKLQSKQVNTCRIAQLDLNINALTEMNVCVCGWFCVYLLASRCVHTLNVTCYSYGSNVYGRLRRVV</sequence>
<dbReference type="AlphaFoldDB" id="A0A224Y9Y7"/>
<protein>
    <submittedName>
        <fullName evidence="1">Uncharacterized protein</fullName>
    </submittedName>
</protein>
<name>A0A224Y9Y7_9ACAR</name>
<dbReference type="EMBL" id="GFPF01003330">
    <property type="protein sequence ID" value="MAA14476.1"/>
    <property type="molecule type" value="Transcribed_RNA"/>
</dbReference>
<organism evidence="1">
    <name type="scientific">Rhipicephalus zambeziensis</name>
    <dbReference type="NCBI Taxonomy" id="60191"/>
    <lineage>
        <taxon>Eukaryota</taxon>
        <taxon>Metazoa</taxon>
        <taxon>Ecdysozoa</taxon>
        <taxon>Arthropoda</taxon>
        <taxon>Chelicerata</taxon>
        <taxon>Arachnida</taxon>
        <taxon>Acari</taxon>
        <taxon>Parasitiformes</taxon>
        <taxon>Ixodida</taxon>
        <taxon>Ixodoidea</taxon>
        <taxon>Ixodidae</taxon>
        <taxon>Rhipicephalinae</taxon>
        <taxon>Rhipicephalus</taxon>
        <taxon>Rhipicephalus</taxon>
    </lineage>
</organism>
<evidence type="ECO:0000313" key="1">
    <source>
        <dbReference type="EMBL" id="MAA14476.1"/>
    </source>
</evidence>
<reference evidence="1" key="1">
    <citation type="journal article" date="2017" name="Parasit. Vectors">
        <title>Sialotranscriptomics of Rhipicephalus zambeziensis reveals intricate expression profiles of secretory proteins and suggests tight temporal transcriptional regulation during blood-feeding.</title>
        <authorList>
            <person name="de Castro M.H."/>
            <person name="de Klerk D."/>
            <person name="Pienaar R."/>
            <person name="Rees D.J.G."/>
            <person name="Mans B.J."/>
        </authorList>
    </citation>
    <scope>NUCLEOTIDE SEQUENCE</scope>
    <source>
        <tissue evidence="1">Salivary glands</tissue>
    </source>
</reference>